<protein>
    <submittedName>
        <fullName evidence="1">Uncharacterized protein</fullName>
    </submittedName>
</protein>
<dbReference type="EMBL" id="UINC01058703">
    <property type="protein sequence ID" value="SVB81272.1"/>
    <property type="molecule type" value="Genomic_DNA"/>
</dbReference>
<dbReference type="AlphaFoldDB" id="A0A382H267"/>
<sequence>NLTLCILVKIEFLGHAGICVSTEQTKKKKIIQ</sequence>
<feature type="non-terminal residue" evidence="1">
    <location>
        <position position="1"/>
    </location>
</feature>
<gene>
    <name evidence="1" type="ORF">METZ01_LOCUS234126</name>
</gene>
<organism evidence="1">
    <name type="scientific">marine metagenome</name>
    <dbReference type="NCBI Taxonomy" id="408172"/>
    <lineage>
        <taxon>unclassified sequences</taxon>
        <taxon>metagenomes</taxon>
        <taxon>ecological metagenomes</taxon>
    </lineage>
</organism>
<reference evidence="1" key="1">
    <citation type="submission" date="2018-05" db="EMBL/GenBank/DDBJ databases">
        <authorList>
            <person name="Lanie J.A."/>
            <person name="Ng W.-L."/>
            <person name="Kazmierczak K.M."/>
            <person name="Andrzejewski T.M."/>
            <person name="Davidsen T.M."/>
            <person name="Wayne K.J."/>
            <person name="Tettelin H."/>
            <person name="Glass J.I."/>
            <person name="Rusch D."/>
            <person name="Podicherti R."/>
            <person name="Tsui H.-C.T."/>
            <person name="Winkler M.E."/>
        </authorList>
    </citation>
    <scope>NUCLEOTIDE SEQUENCE</scope>
</reference>
<accession>A0A382H267</accession>
<evidence type="ECO:0000313" key="1">
    <source>
        <dbReference type="EMBL" id="SVB81272.1"/>
    </source>
</evidence>
<name>A0A382H267_9ZZZZ</name>
<proteinExistence type="predicted"/>